<dbReference type="InterPro" id="IPR045864">
    <property type="entry name" value="aa-tRNA-synth_II/BPL/LPL"/>
</dbReference>
<dbReference type="InterPro" id="IPR006195">
    <property type="entry name" value="aa-tRNA-synth_II"/>
</dbReference>
<dbReference type="SUPFAM" id="SSF55681">
    <property type="entry name" value="Class II aaRS and biotin synthetases"/>
    <property type="match status" value="1"/>
</dbReference>
<dbReference type="HAMAP" id="MF_00534">
    <property type="entry name" value="Asn_tRNA_synth"/>
    <property type="match status" value="1"/>
</dbReference>
<evidence type="ECO:0000313" key="10">
    <source>
        <dbReference type="EMBL" id="PLX63233.1"/>
    </source>
</evidence>
<dbReference type="GO" id="GO:0004816">
    <property type="term" value="F:asparagine-tRNA ligase activity"/>
    <property type="evidence" value="ECO:0007669"/>
    <property type="project" value="UniProtKB-UniRule"/>
</dbReference>
<comment type="subunit">
    <text evidence="8">Homodimer.</text>
</comment>
<dbReference type="InterPro" id="IPR002312">
    <property type="entry name" value="Asp/Asn-tRNA-synth_IIb"/>
</dbReference>
<dbReference type="NCBIfam" id="TIGR00457">
    <property type="entry name" value="asnS"/>
    <property type="match status" value="1"/>
</dbReference>
<dbReference type="Gene3D" id="2.40.50.140">
    <property type="entry name" value="Nucleic acid-binding proteins"/>
    <property type="match status" value="1"/>
</dbReference>
<proteinExistence type="inferred from homology"/>
<organism evidence="10 11">
    <name type="scientific">Sedimenticola selenatireducens</name>
    <dbReference type="NCBI Taxonomy" id="191960"/>
    <lineage>
        <taxon>Bacteria</taxon>
        <taxon>Pseudomonadati</taxon>
        <taxon>Pseudomonadota</taxon>
        <taxon>Gammaproteobacteria</taxon>
        <taxon>Chromatiales</taxon>
        <taxon>Sedimenticolaceae</taxon>
        <taxon>Sedimenticola</taxon>
    </lineage>
</organism>
<dbReference type="CDD" id="cd04318">
    <property type="entry name" value="EcAsnRS_like_N"/>
    <property type="match status" value="1"/>
</dbReference>
<comment type="similarity">
    <text evidence="1 8">Belongs to the class-II aminoacyl-tRNA synthetase family.</text>
</comment>
<dbReference type="SUPFAM" id="SSF50249">
    <property type="entry name" value="Nucleic acid-binding proteins"/>
    <property type="match status" value="1"/>
</dbReference>
<dbReference type="PANTHER" id="PTHR22594:SF34">
    <property type="entry name" value="ASPARAGINE--TRNA LIGASE, MITOCHONDRIAL-RELATED"/>
    <property type="match status" value="1"/>
</dbReference>
<dbReference type="InterPro" id="IPR004364">
    <property type="entry name" value="Aa-tRNA-synt_II"/>
</dbReference>
<keyword evidence="3 8" id="KW-0436">Ligase</keyword>
<protein>
    <recommendedName>
        <fullName evidence="8">Asparagine--tRNA ligase</fullName>
        <ecNumber evidence="8">6.1.1.22</ecNumber>
    </recommendedName>
    <alternativeName>
        <fullName evidence="8">Asparaginyl-tRNA synthetase</fullName>
        <shortName evidence="8">AsnRS</shortName>
    </alternativeName>
</protein>
<evidence type="ECO:0000256" key="6">
    <source>
        <dbReference type="ARBA" id="ARBA00022917"/>
    </source>
</evidence>
<keyword evidence="4 8" id="KW-0547">Nucleotide-binding</keyword>
<evidence type="ECO:0000256" key="7">
    <source>
        <dbReference type="ARBA" id="ARBA00023146"/>
    </source>
</evidence>
<keyword evidence="2 8" id="KW-0963">Cytoplasm</keyword>
<dbReference type="NCBIfam" id="NF003037">
    <property type="entry name" value="PRK03932.1"/>
    <property type="match status" value="1"/>
</dbReference>
<reference evidence="10 11" key="1">
    <citation type="submission" date="2017-11" db="EMBL/GenBank/DDBJ databases">
        <title>Genome-resolved metagenomics identifies genetic mobility, metabolic interactions, and unexpected diversity in perchlorate-reducing communities.</title>
        <authorList>
            <person name="Barnum T.P."/>
            <person name="Figueroa I.A."/>
            <person name="Carlstrom C.I."/>
            <person name="Lucas L.N."/>
            <person name="Engelbrektson A.L."/>
            <person name="Coates J.D."/>
        </authorList>
    </citation>
    <scope>NUCLEOTIDE SEQUENCE [LARGE SCALE GENOMIC DNA]</scope>
    <source>
        <strain evidence="10">BM301</strain>
    </source>
</reference>
<dbReference type="PANTHER" id="PTHR22594">
    <property type="entry name" value="ASPARTYL/LYSYL-TRNA SYNTHETASE"/>
    <property type="match status" value="1"/>
</dbReference>
<dbReference type="AlphaFoldDB" id="A0A2N6D0P0"/>
<evidence type="ECO:0000256" key="1">
    <source>
        <dbReference type="ARBA" id="ARBA00008226"/>
    </source>
</evidence>
<accession>A0A2N6D0P0</accession>
<name>A0A2N6D0P0_9GAMM</name>
<dbReference type="CDD" id="cd00776">
    <property type="entry name" value="AsxRS_core"/>
    <property type="match status" value="1"/>
</dbReference>
<dbReference type="Pfam" id="PF01336">
    <property type="entry name" value="tRNA_anti-codon"/>
    <property type="match status" value="1"/>
</dbReference>
<comment type="catalytic activity">
    <reaction evidence="8">
        <text>tRNA(Asn) + L-asparagine + ATP = L-asparaginyl-tRNA(Asn) + AMP + diphosphate + H(+)</text>
        <dbReference type="Rhea" id="RHEA:11180"/>
        <dbReference type="Rhea" id="RHEA-COMP:9659"/>
        <dbReference type="Rhea" id="RHEA-COMP:9674"/>
        <dbReference type="ChEBI" id="CHEBI:15378"/>
        <dbReference type="ChEBI" id="CHEBI:30616"/>
        <dbReference type="ChEBI" id="CHEBI:33019"/>
        <dbReference type="ChEBI" id="CHEBI:58048"/>
        <dbReference type="ChEBI" id="CHEBI:78442"/>
        <dbReference type="ChEBI" id="CHEBI:78515"/>
        <dbReference type="ChEBI" id="CHEBI:456215"/>
        <dbReference type="EC" id="6.1.1.22"/>
    </reaction>
</comment>
<evidence type="ECO:0000259" key="9">
    <source>
        <dbReference type="PROSITE" id="PS50862"/>
    </source>
</evidence>
<dbReference type="GO" id="GO:0006421">
    <property type="term" value="P:asparaginyl-tRNA aminoacylation"/>
    <property type="evidence" value="ECO:0007669"/>
    <property type="project" value="UniProtKB-UniRule"/>
</dbReference>
<dbReference type="FunFam" id="3.30.930.10:FF:000016">
    <property type="entry name" value="Asparagine--tRNA ligase"/>
    <property type="match status" value="1"/>
</dbReference>
<evidence type="ECO:0000313" key="11">
    <source>
        <dbReference type="Proteomes" id="UP000235015"/>
    </source>
</evidence>
<keyword evidence="7 8" id="KW-0030">Aminoacyl-tRNA synthetase</keyword>
<dbReference type="Pfam" id="PF00152">
    <property type="entry name" value="tRNA-synt_2"/>
    <property type="match status" value="1"/>
</dbReference>
<dbReference type="InterPro" id="IPR004365">
    <property type="entry name" value="NA-bd_OB_tRNA"/>
</dbReference>
<dbReference type="RefSeq" id="WP_273437828.1">
    <property type="nucleotide sequence ID" value="NZ_PKUN01000002.1"/>
</dbReference>
<dbReference type="InterPro" id="IPR004522">
    <property type="entry name" value="Asn-tRNA-ligase"/>
</dbReference>
<evidence type="ECO:0000256" key="4">
    <source>
        <dbReference type="ARBA" id="ARBA00022741"/>
    </source>
</evidence>
<dbReference type="PRINTS" id="PR01042">
    <property type="entry name" value="TRNASYNTHASP"/>
</dbReference>
<dbReference type="Gene3D" id="3.30.930.10">
    <property type="entry name" value="Bira Bifunctional Protein, Domain 2"/>
    <property type="match status" value="1"/>
</dbReference>
<comment type="subcellular location">
    <subcellularLocation>
        <location evidence="8">Cytoplasm</location>
    </subcellularLocation>
</comment>
<evidence type="ECO:0000256" key="2">
    <source>
        <dbReference type="ARBA" id="ARBA00022490"/>
    </source>
</evidence>
<keyword evidence="6 8" id="KW-0648">Protein biosynthesis</keyword>
<dbReference type="InterPro" id="IPR012340">
    <property type="entry name" value="NA-bd_OB-fold"/>
</dbReference>
<gene>
    <name evidence="8" type="primary">asnS</name>
    <name evidence="10" type="ORF">C0630_03545</name>
</gene>
<feature type="domain" description="Aminoacyl-transfer RNA synthetases class-II family profile" evidence="9">
    <location>
        <begin position="139"/>
        <end position="455"/>
    </location>
</feature>
<evidence type="ECO:0000256" key="5">
    <source>
        <dbReference type="ARBA" id="ARBA00022840"/>
    </source>
</evidence>
<sequence length="465" mass="52111">MHNRDIKFLLSGGTAIGNEVTVRGWVRSRRDSKAGISFINVYDGSCFDTIQAVVPSSLPNYSSDVLKITTGCAVEISGLLSESAGKGQSCEIQASALSVIGWVDDPDTYPIAKKRHTFEYLRQVAHLRPRTNAFGAISRVRTTLSSAIHRYFHERGYHWVNTPIITASDCEGAGELFRVSTLDLNNLPRSAGGAIDFEGDFFGREAFLTVSGQLNAEAYALALSKVYTFGPTFRAENSNTSRHLAEFWMVETEVAFADLNDNAGLAEDFLKYIFTAVLDERQDDMAFFAERIDKEAIERLETVIRSDFEYMEYTDAINILRSCGESFVFPVEWGLDLQSEHEQYLAEQHVGRPVILMNYPASIKAFYMRLNDDGKTVAAMDVLVPGIGEIIGGSQREERFDVLDRRITQLGIQGDMSWYRDLRRYGTVPHAGFGMGFERVVNYVTGMENIRDAIPFPRTPKHAPF</sequence>
<dbReference type="EC" id="6.1.1.22" evidence="8"/>
<dbReference type="EMBL" id="PKUN01000002">
    <property type="protein sequence ID" value="PLX63233.1"/>
    <property type="molecule type" value="Genomic_DNA"/>
</dbReference>
<dbReference type="GO" id="GO:0005524">
    <property type="term" value="F:ATP binding"/>
    <property type="evidence" value="ECO:0007669"/>
    <property type="project" value="UniProtKB-UniRule"/>
</dbReference>
<evidence type="ECO:0000256" key="3">
    <source>
        <dbReference type="ARBA" id="ARBA00022598"/>
    </source>
</evidence>
<dbReference type="GO" id="GO:0003676">
    <property type="term" value="F:nucleic acid binding"/>
    <property type="evidence" value="ECO:0007669"/>
    <property type="project" value="InterPro"/>
</dbReference>
<dbReference type="STRING" id="1111735.GCA_000428045_01353"/>
<comment type="caution">
    <text evidence="10">The sequence shown here is derived from an EMBL/GenBank/DDBJ whole genome shotgun (WGS) entry which is preliminary data.</text>
</comment>
<evidence type="ECO:0000256" key="8">
    <source>
        <dbReference type="HAMAP-Rule" id="MF_00534"/>
    </source>
</evidence>
<dbReference type="Proteomes" id="UP000235015">
    <property type="component" value="Unassembled WGS sequence"/>
</dbReference>
<dbReference type="GO" id="GO:0005737">
    <property type="term" value="C:cytoplasm"/>
    <property type="evidence" value="ECO:0007669"/>
    <property type="project" value="UniProtKB-SubCell"/>
</dbReference>
<keyword evidence="5 8" id="KW-0067">ATP-binding</keyword>
<dbReference type="PROSITE" id="PS50862">
    <property type="entry name" value="AA_TRNA_LIGASE_II"/>
    <property type="match status" value="1"/>
</dbReference>